<dbReference type="GO" id="GO:0032974">
    <property type="term" value="P:amino acid transmembrane export from vacuole"/>
    <property type="evidence" value="ECO:0007669"/>
    <property type="project" value="InterPro"/>
</dbReference>
<dbReference type="GO" id="GO:0005774">
    <property type="term" value="C:vacuolar membrane"/>
    <property type="evidence" value="ECO:0007669"/>
    <property type="project" value="UniProtKB-SubCell"/>
</dbReference>
<comment type="similarity">
    <text evidence="2 10">Belongs to the ATG22 family.</text>
</comment>
<feature type="transmembrane region" description="Helical" evidence="10">
    <location>
        <begin position="249"/>
        <end position="276"/>
    </location>
</feature>
<name>A0A1V2L8A6_CYBFA</name>
<dbReference type="EMBL" id="MPUK01000003">
    <property type="protein sequence ID" value="ONH68083.1"/>
    <property type="molecule type" value="Genomic_DNA"/>
</dbReference>
<reference evidence="13" key="1">
    <citation type="journal article" date="2017" name="Genome Announc.">
        <title>Genome sequences of Cyberlindnera fabianii 65, Pichia kudriavzevii 129, and Saccharomyces cerevisiae 131 isolated from fermented masau fruits in Zimbabwe.</title>
        <authorList>
            <person name="van Rijswijck I.M.H."/>
            <person name="Derks M.F.L."/>
            <person name="Abee T."/>
            <person name="de Ridder D."/>
            <person name="Smid E.J."/>
        </authorList>
    </citation>
    <scope>NUCLEOTIDE SEQUENCE [LARGE SCALE GENOMIC DNA]</scope>
    <source>
        <strain evidence="13">65</strain>
    </source>
</reference>
<proteinExistence type="inferred from homology"/>
<keyword evidence="8 10" id="KW-0072">Autophagy</keyword>
<keyword evidence="5 10" id="KW-0812">Transmembrane</keyword>
<keyword evidence="9 10" id="KW-0472">Membrane</keyword>
<evidence type="ECO:0000256" key="3">
    <source>
        <dbReference type="ARBA" id="ARBA00022448"/>
    </source>
</evidence>
<dbReference type="InterPro" id="IPR050495">
    <property type="entry name" value="ATG22/LtaA_families"/>
</dbReference>
<feature type="transmembrane region" description="Helical" evidence="10">
    <location>
        <begin position="336"/>
        <end position="356"/>
    </location>
</feature>
<organism evidence="12 13">
    <name type="scientific">Cyberlindnera fabianii</name>
    <name type="common">Yeast</name>
    <name type="synonym">Hansenula fabianii</name>
    <dbReference type="NCBI Taxonomy" id="36022"/>
    <lineage>
        <taxon>Eukaryota</taxon>
        <taxon>Fungi</taxon>
        <taxon>Dikarya</taxon>
        <taxon>Ascomycota</taxon>
        <taxon>Saccharomycotina</taxon>
        <taxon>Saccharomycetes</taxon>
        <taxon>Phaffomycetales</taxon>
        <taxon>Phaffomycetaceae</taxon>
        <taxon>Cyberlindnera</taxon>
    </lineage>
</organism>
<evidence type="ECO:0000256" key="9">
    <source>
        <dbReference type="ARBA" id="ARBA00023136"/>
    </source>
</evidence>
<dbReference type="STRING" id="36022.A0A1V2L8A6"/>
<evidence type="ECO:0000259" key="11">
    <source>
        <dbReference type="PROSITE" id="PS50850"/>
    </source>
</evidence>
<feature type="transmembrane region" description="Helical" evidence="10">
    <location>
        <begin position="562"/>
        <end position="581"/>
    </location>
</feature>
<comment type="caution">
    <text evidence="12">The sequence shown here is derived from an EMBL/GenBank/DDBJ whole genome shotgun (WGS) entry which is preliminary data.</text>
</comment>
<dbReference type="GO" id="GO:0006914">
    <property type="term" value="P:autophagy"/>
    <property type="evidence" value="ECO:0007669"/>
    <property type="project" value="UniProtKB-KW"/>
</dbReference>
<feature type="transmembrane region" description="Helical" evidence="10">
    <location>
        <begin position="498"/>
        <end position="519"/>
    </location>
</feature>
<dbReference type="PANTHER" id="PTHR23519">
    <property type="entry name" value="AUTOPHAGY-RELATED PROTEIN 22"/>
    <property type="match status" value="1"/>
</dbReference>
<keyword evidence="7 10" id="KW-1133">Transmembrane helix</keyword>
<dbReference type="PANTHER" id="PTHR23519:SF1">
    <property type="entry name" value="AUTOPHAGY-RELATED PROTEIN 22"/>
    <property type="match status" value="1"/>
</dbReference>
<feature type="transmembrane region" description="Helical" evidence="10">
    <location>
        <begin position="225"/>
        <end position="243"/>
    </location>
</feature>
<evidence type="ECO:0000313" key="13">
    <source>
        <dbReference type="Proteomes" id="UP000189513"/>
    </source>
</evidence>
<evidence type="ECO:0000313" key="12">
    <source>
        <dbReference type="EMBL" id="ONH68083.1"/>
    </source>
</evidence>
<evidence type="ECO:0000256" key="7">
    <source>
        <dbReference type="ARBA" id="ARBA00022989"/>
    </source>
</evidence>
<accession>A0A1V2L8A6</accession>
<dbReference type="InterPro" id="IPR036259">
    <property type="entry name" value="MFS_trans_sf"/>
</dbReference>
<dbReference type="CDD" id="cd17483">
    <property type="entry name" value="MFS_Atg22_like"/>
    <property type="match status" value="1"/>
</dbReference>
<keyword evidence="6 10" id="KW-0029">Amino-acid transport</keyword>
<evidence type="ECO:0000256" key="6">
    <source>
        <dbReference type="ARBA" id="ARBA00022970"/>
    </source>
</evidence>
<dbReference type="AlphaFoldDB" id="A0A1V2L8A6"/>
<evidence type="ECO:0000256" key="10">
    <source>
        <dbReference type="RuleBase" id="RU363073"/>
    </source>
</evidence>
<dbReference type="InterPro" id="IPR044738">
    <property type="entry name" value="Atg22"/>
</dbReference>
<dbReference type="InterPro" id="IPR020846">
    <property type="entry name" value="MFS_dom"/>
</dbReference>
<keyword evidence="4 10" id="KW-0926">Vacuole</keyword>
<dbReference type="Pfam" id="PF11700">
    <property type="entry name" value="ATG22"/>
    <property type="match status" value="1"/>
</dbReference>
<feature type="domain" description="Major facilitator superfamily (MFS) profile" evidence="11">
    <location>
        <begin position="396"/>
        <end position="599"/>
    </location>
</feature>
<evidence type="ECO:0000256" key="1">
    <source>
        <dbReference type="ARBA" id="ARBA00004128"/>
    </source>
</evidence>
<dbReference type="VEuPathDB" id="FungiDB:BON22_2246"/>
<dbReference type="PROSITE" id="PS50850">
    <property type="entry name" value="MFS"/>
    <property type="match status" value="1"/>
</dbReference>
<feature type="transmembrane region" description="Helical" evidence="10">
    <location>
        <begin position="466"/>
        <end position="486"/>
    </location>
</feature>
<dbReference type="SUPFAM" id="SSF103473">
    <property type="entry name" value="MFS general substrate transporter"/>
    <property type="match status" value="1"/>
</dbReference>
<dbReference type="GO" id="GO:0022857">
    <property type="term" value="F:transmembrane transporter activity"/>
    <property type="evidence" value="ECO:0007669"/>
    <property type="project" value="InterPro"/>
</dbReference>
<evidence type="ECO:0000256" key="8">
    <source>
        <dbReference type="ARBA" id="ARBA00023006"/>
    </source>
</evidence>
<evidence type="ECO:0000256" key="5">
    <source>
        <dbReference type="ARBA" id="ARBA00022692"/>
    </source>
</evidence>
<comment type="function">
    <text evidence="10">Vacuolar effluxer which mediate the efflux of amino acids resulting from autophagic degradation. The release of autophagic amino acids allows the maintenance of protein synthesis and viability during nitrogen starvation.</text>
</comment>
<dbReference type="Gene3D" id="1.20.1250.20">
    <property type="entry name" value="MFS general substrate transporter like domains"/>
    <property type="match status" value="1"/>
</dbReference>
<feature type="transmembrane region" description="Helical" evidence="10">
    <location>
        <begin position="297"/>
        <end position="324"/>
    </location>
</feature>
<protein>
    <recommendedName>
        <fullName evidence="10">Autophagy-related protein</fullName>
    </recommendedName>
</protein>
<comment type="subcellular location">
    <subcellularLocation>
        <location evidence="1 10">Vacuole membrane</location>
        <topology evidence="1 10">Multi-pass membrane protein</topology>
    </subcellularLocation>
</comment>
<sequence>MGKLTQDGPPPLLLLGSELNPTPRLRLSTPKRSLSQIIQPHRKAMDFIRSLLPSNPVRLEQPDNEHVETLLHTDEHQGSQPRPEEDSLTSFKEIIGWCLYGWAAEPFIVCAVSTYVPLLLEQYARENGVRLDDHTQPCVLTPPVIPPILPPPDPNTNMTDPQLYFRSFQETTKQDPIKCVVYVLGRYIDTSSYALYTFSFSVLIQTLVVISMSGAADRGHYRKQLLIAFGVVGALATILYLGITSKRYYIASILAIIANACFGAVNVCGNAFLPILVANTREVREAPQDELHIKGNVITKISGFGAACGYISALLVQVFTMFIVIKTGSTTQSIQYAIFTVGVWWLVFQIPLFFLLKPRPGPPLHVTPDENLLWQYIKYGWHTLLVSMKHASALKDVLIYLVGWFIVSDSVTTINSAAVLFARSELQMSTPKLVIVGILTVCCAIFGSIIIPHIQRYFNVTPKASLISVIVWAAVIPLYGMLGFYFNMIGLKHEAEMYILAIWYGFSMGALATVARSLFSLLIPKGKESTFFSLFSVTDKGSSILGPTITALITDKTHNIRYCFYFLFALLLLALPVFAMLDVERGKKDALELEMVDED</sequence>
<dbReference type="InterPro" id="IPR024671">
    <property type="entry name" value="Atg22-like"/>
</dbReference>
<keyword evidence="13" id="KW-1185">Reference proteome</keyword>
<evidence type="ECO:0000256" key="2">
    <source>
        <dbReference type="ARBA" id="ARBA00006978"/>
    </source>
</evidence>
<keyword evidence="3 10" id="KW-0813">Transport</keyword>
<evidence type="ECO:0000256" key="4">
    <source>
        <dbReference type="ARBA" id="ARBA00022554"/>
    </source>
</evidence>
<gene>
    <name evidence="12" type="ORF">BON22_2246</name>
</gene>
<feature type="transmembrane region" description="Helical" evidence="10">
    <location>
        <begin position="433"/>
        <end position="454"/>
    </location>
</feature>
<feature type="transmembrane region" description="Helical" evidence="10">
    <location>
        <begin position="397"/>
        <end position="421"/>
    </location>
</feature>
<feature type="transmembrane region" description="Helical" evidence="10">
    <location>
        <begin position="193"/>
        <end position="213"/>
    </location>
</feature>
<dbReference type="OMA" id="QQQWEMY"/>
<dbReference type="Proteomes" id="UP000189513">
    <property type="component" value="Unassembled WGS sequence"/>
</dbReference>